<organism evidence="1 2">
    <name type="scientific">Streptomyces antnestii</name>
    <dbReference type="NCBI Taxonomy" id="2494256"/>
    <lineage>
        <taxon>Bacteria</taxon>
        <taxon>Bacillati</taxon>
        <taxon>Actinomycetota</taxon>
        <taxon>Actinomycetes</taxon>
        <taxon>Kitasatosporales</taxon>
        <taxon>Streptomycetaceae</taxon>
        <taxon>Streptomyces</taxon>
    </lineage>
</organism>
<accession>A0A3S2WMC8</accession>
<proteinExistence type="predicted"/>
<protein>
    <recommendedName>
        <fullName evidence="3">Bifunctional protein</fullName>
    </recommendedName>
</protein>
<comment type="caution">
    <text evidence="1">The sequence shown here is derived from an EMBL/GenBank/DDBJ whole genome shotgun (WGS) entry which is preliminary data.</text>
</comment>
<dbReference type="EMBL" id="RZYA01000002">
    <property type="protein sequence ID" value="RVU28151.1"/>
    <property type="molecule type" value="Genomic_DNA"/>
</dbReference>
<evidence type="ECO:0000313" key="1">
    <source>
        <dbReference type="EMBL" id="RVU28151.1"/>
    </source>
</evidence>
<keyword evidence="2" id="KW-1185">Reference proteome</keyword>
<dbReference type="RefSeq" id="WP_127827305.1">
    <property type="nucleotide sequence ID" value="NZ_RZYA01000002.1"/>
</dbReference>
<reference evidence="1 2" key="1">
    <citation type="submission" date="2019-01" db="EMBL/GenBank/DDBJ databases">
        <title>Genome sequences of Streptomyces and Rhizobium isolates collected from root and soil.</title>
        <authorList>
            <person name="Chhettri S."/>
            <person name="Sevigny J.L."/>
            <person name="Sen A."/>
            <person name="Ennis N."/>
            <person name="Tisa L."/>
        </authorList>
    </citation>
    <scope>NUCLEOTIDE SEQUENCE [LARGE SCALE GENOMIC DNA]</scope>
    <source>
        <strain evidence="1 2">San01</strain>
    </source>
</reference>
<evidence type="ECO:0008006" key="3">
    <source>
        <dbReference type="Google" id="ProtNLM"/>
    </source>
</evidence>
<name>A0A3S2WMC8_9ACTN</name>
<dbReference type="OrthoDB" id="4026187at2"/>
<sequence length="401" mass="43635">MRHRPFFRWVLTLGVLLFGWSAYLYASYPETRQIDLTVISEKPDGRCTVRWKDPYSDGGRRREATYLCDPGRGAVLKPSHSILGMENGWETGFMFTEGPHRGDLEPSLDEKDPYGLSDTLVLFGLALIGIGLVGGNIRGAIRLTGARPKTLARARKLYEAADQVARDHAQACDAVRAAWNALRRERIDAKLTAVPVAQLIRTVTGRQALRDLEAAGVRTTRDVLDAGVPGLEHMGVGDRSAEHAHTAARRLADDVEATLSGRLDPATPGPHTAALLVALHVLLEAGAEAHQVARRGKELAGELEPVLTAAEPASGYLNMLRAGREQRESARSAVTELRSLITASEQEELLARFAQTSVDLLRASDDRNLGLSARVDFESRTGQYYGLLAQVVNARGALASH</sequence>
<dbReference type="Proteomes" id="UP000283128">
    <property type="component" value="Unassembled WGS sequence"/>
</dbReference>
<evidence type="ECO:0000313" key="2">
    <source>
        <dbReference type="Proteomes" id="UP000283128"/>
    </source>
</evidence>
<gene>
    <name evidence="1" type="ORF">EOT10_07830</name>
</gene>
<dbReference type="AlphaFoldDB" id="A0A3S2WMC8"/>